<sequence>MHTHTLSFRAGDDFVEKTRSLAELLGLKSSDYIREAVAEKNERIMAERIAMLSRKLSSKHLAFNETTEGTLKDGI</sequence>
<reference evidence="1 2" key="1">
    <citation type="submission" date="2016-10" db="EMBL/GenBank/DDBJ databases">
        <authorList>
            <person name="de Groot N.N."/>
        </authorList>
    </citation>
    <scope>NUCLEOTIDE SEQUENCE [LARGE SCALE GENOMIC DNA]</scope>
    <source>
        <strain evidence="1 2">ATCC 35958</strain>
    </source>
</reference>
<name>A0A1H9SU07_9BURK</name>
<proteinExistence type="predicted"/>
<accession>A0A1H9SU07</accession>
<dbReference type="EMBL" id="FOGD01000024">
    <property type="protein sequence ID" value="SER88357.1"/>
    <property type="molecule type" value="Genomic_DNA"/>
</dbReference>
<gene>
    <name evidence="1" type="ORF">SAMN02982919_03224</name>
</gene>
<dbReference type="RefSeq" id="WP_091459384.1">
    <property type="nucleotide sequence ID" value="NZ_FOGD01000024.1"/>
</dbReference>
<protein>
    <submittedName>
        <fullName evidence="1">Uncharacterized protein</fullName>
    </submittedName>
</protein>
<keyword evidence="2" id="KW-1185">Reference proteome</keyword>
<organism evidence="1 2">
    <name type="scientific">Giesbergeria anulus</name>
    <dbReference type="NCBI Taxonomy" id="180197"/>
    <lineage>
        <taxon>Bacteria</taxon>
        <taxon>Pseudomonadati</taxon>
        <taxon>Pseudomonadota</taxon>
        <taxon>Betaproteobacteria</taxon>
        <taxon>Burkholderiales</taxon>
        <taxon>Comamonadaceae</taxon>
        <taxon>Giesbergeria</taxon>
    </lineage>
</organism>
<evidence type="ECO:0000313" key="2">
    <source>
        <dbReference type="Proteomes" id="UP000199766"/>
    </source>
</evidence>
<dbReference type="AlphaFoldDB" id="A0A1H9SU07"/>
<evidence type="ECO:0000313" key="1">
    <source>
        <dbReference type="EMBL" id="SER88357.1"/>
    </source>
</evidence>
<dbReference type="Proteomes" id="UP000199766">
    <property type="component" value="Unassembled WGS sequence"/>
</dbReference>
<dbReference type="OrthoDB" id="8966799at2"/>